<keyword evidence="2" id="KW-1185">Reference proteome</keyword>
<organism evidence="1 2">
    <name type="scientific">Characodon lateralis</name>
    <dbReference type="NCBI Taxonomy" id="208331"/>
    <lineage>
        <taxon>Eukaryota</taxon>
        <taxon>Metazoa</taxon>
        <taxon>Chordata</taxon>
        <taxon>Craniata</taxon>
        <taxon>Vertebrata</taxon>
        <taxon>Euteleostomi</taxon>
        <taxon>Actinopterygii</taxon>
        <taxon>Neopterygii</taxon>
        <taxon>Teleostei</taxon>
        <taxon>Neoteleostei</taxon>
        <taxon>Acanthomorphata</taxon>
        <taxon>Ovalentaria</taxon>
        <taxon>Atherinomorphae</taxon>
        <taxon>Cyprinodontiformes</taxon>
        <taxon>Goodeidae</taxon>
        <taxon>Characodon</taxon>
    </lineage>
</organism>
<proteinExistence type="predicted"/>
<dbReference type="EMBL" id="JAHUTJ010044144">
    <property type="protein sequence ID" value="MED6281874.1"/>
    <property type="molecule type" value="Genomic_DNA"/>
</dbReference>
<name>A0ABU7E7T3_9TELE</name>
<evidence type="ECO:0000313" key="2">
    <source>
        <dbReference type="Proteomes" id="UP001352852"/>
    </source>
</evidence>
<dbReference type="Proteomes" id="UP001352852">
    <property type="component" value="Unassembled WGS sequence"/>
</dbReference>
<evidence type="ECO:0008006" key="3">
    <source>
        <dbReference type="Google" id="ProtNLM"/>
    </source>
</evidence>
<comment type="caution">
    <text evidence="1">The sequence shown here is derived from an EMBL/GenBank/DDBJ whole genome shotgun (WGS) entry which is preliminary data.</text>
</comment>
<reference evidence="1 2" key="1">
    <citation type="submission" date="2021-06" db="EMBL/GenBank/DDBJ databases">
        <authorList>
            <person name="Palmer J.M."/>
        </authorList>
    </citation>
    <scope>NUCLEOTIDE SEQUENCE [LARGE SCALE GENOMIC DNA]</scope>
    <source>
        <strain evidence="1 2">CL_MEX2019</strain>
        <tissue evidence="1">Muscle</tissue>
    </source>
</reference>
<protein>
    <recommendedName>
        <fullName evidence="3">Secreted protein</fullName>
    </recommendedName>
</protein>
<sequence length="124" mass="13839">MLLPVFAFWSHTTTKLISLEIKPLWVSTCPGCTNRLTFLYQTDFQLLSSSGNGWMEEKTNSPASFCRSRYAPLLRRPLRQAGNGGLKVGFFSFYSSDDVSFDVHHCNEGRAAHVELHSPVGPNG</sequence>
<gene>
    <name evidence="1" type="ORF">CHARACLAT_026313</name>
</gene>
<evidence type="ECO:0000313" key="1">
    <source>
        <dbReference type="EMBL" id="MED6281874.1"/>
    </source>
</evidence>
<accession>A0ABU7E7T3</accession>